<feature type="domain" description="E3 ubiquitin-protein ligase listerin HEAT repeat region" evidence="4">
    <location>
        <begin position="1368"/>
        <end position="1597"/>
    </location>
</feature>
<dbReference type="Gene3D" id="1.25.10.10">
    <property type="entry name" value="Leucine-rich Repeat Variant"/>
    <property type="match status" value="1"/>
</dbReference>
<dbReference type="Pfam" id="PF24618">
    <property type="entry name" value="LTN1_E3_ligase_5th"/>
    <property type="match status" value="1"/>
</dbReference>
<evidence type="ECO:0000259" key="5">
    <source>
        <dbReference type="Pfam" id="PF24618"/>
    </source>
</evidence>
<reference evidence="6 7" key="1">
    <citation type="submission" date="2022-12" db="EMBL/GenBank/DDBJ databases">
        <title>Chromosome-level genome of Tegillarca granosa.</title>
        <authorList>
            <person name="Kim J."/>
        </authorList>
    </citation>
    <scope>NUCLEOTIDE SEQUENCE [LARGE SCALE GENOMIC DNA]</scope>
    <source>
        <strain evidence="6">Teg-2019</strain>
        <tissue evidence="6">Adductor muscle</tissue>
    </source>
</reference>
<dbReference type="InterPro" id="IPR011989">
    <property type="entry name" value="ARM-like"/>
</dbReference>
<keyword evidence="1" id="KW-0808">Transferase</keyword>
<evidence type="ECO:0000259" key="4">
    <source>
        <dbReference type="Pfam" id="PF22999"/>
    </source>
</evidence>
<feature type="domain" description="E3 ubiquitin-protein ligase listerin N-terminal" evidence="3">
    <location>
        <begin position="65"/>
        <end position="373"/>
    </location>
</feature>
<dbReference type="PANTHER" id="PTHR12389">
    <property type="entry name" value="ZINC FINGER PROTEIN 294"/>
    <property type="match status" value="1"/>
</dbReference>
<name>A0ABQ9FET7_TEGGR</name>
<dbReference type="InterPro" id="IPR039795">
    <property type="entry name" value="LTN1/Rkr1"/>
</dbReference>
<evidence type="ECO:0000256" key="2">
    <source>
        <dbReference type="SAM" id="MobiDB-lite"/>
    </source>
</evidence>
<dbReference type="InterPro" id="IPR056241">
    <property type="entry name" value="LTN1_HEAT_5th"/>
</dbReference>
<organism evidence="6 7">
    <name type="scientific">Tegillarca granosa</name>
    <name type="common">Malaysian cockle</name>
    <name type="synonym">Anadara granosa</name>
    <dbReference type="NCBI Taxonomy" id="220873"/>
    <lineage>
        <taxon>Eukaryota</taxon>
        <taxon>Metazoa</taxon>
        <taxon>Spiralia</taxon>
        <taxon>Lophotrochozoa</taxon>
        <taxon>Mollusca</taxon>
        <taxon>Bivalvia</taxon>
        <taxon>Autobranchia</taxon>
        <taxon>Pteriomorphia</taxon>
        <taxon>Arcoida</taxon>
        <taxon>Arcoidea</taxon>
        <taxon>Arcidae</taxon>
        <taxon>Tegillarca</taxon>
    </lineage>
</organism>
<feature type="compositionally biased region" description="Low complexity" evidence="2">
    <location>
        <begin position="20"/>
        <end position="29"/>
    </location>
</feature>
<keyword evidence="1" id="KW-0833">Ubl conjugation pathway</keyword>
<keyword evidence="7" id="KW-1185">Reference proteome</keyword>
<dbReference type="PANTHER" id="PTHR12389:SF0">
    <property type="entry name" value="E3 UBIQUITIN-PROTEIN LIGASE LISTERIN"/>
    <property type="match status" value="1"/>
</dbReference>
<comment type="subunit">
    <text evidence="1">Component of the ribosome quality control complex (RQC).</text>
</comment>
<comment type="caution">
    <text evidence="6">The sequence shown here is derived from an EMBL/GenBank/DDBJ whole genome shotgun (WGS) entry which is preliminary data.</text>
</comment>
<dbReference type="Pfam" id="PF22999">
    <property type="entry name" value="LTN1_E3_ligase_6th"/>
    <property type="match status" value="1"/>
</dbReference>
<gene>
    <name evidence="6" type="ORF">KUTeg_007984</name>
</gene>
<evidence type="ECO:0000259" key="3">
    <source>
        <dbReference type="Pfam" id="PF22958"/>
    </source>
</evidence>
<sequence length="1647" mass="183830">MPGHGSKKQSQRTKGNTRPSSSSHAAQLLSASGSASTGFIGFGNLSAGPGYVPASQALDDMDSSLDSDFRMTLRKLTKRDSTTKIKALQEFSTLCKEKSDDNLKAVLPFWPRIYNKMCLDLDHRVRETAQQAMNTLVGKVGKSIAPFLKSMMGSWLLCQCDTYPTVTSAATQAFQTAFPPAKQTDALIFCKQEALEFLVDNLVNQTPASLSDPKNTESEDMQNKYNRVLTSSLLALRKLITAIPANQQKDLKEQLNCVLNDSKFWKHGKSSVIIVKGAMFSFLSGLCQSHPELCANYSAKISPFVLCSIGEKDPVISPAVWEAALSVVSHIQDCWKSVNIEKAFWPKFRSLLENGCYGNGALIGPDLLPFISRVPSDLLGQENKFYEEFFNYFKLGLTNNSVQSSASECSALIKAFMECAQYAIKQTITVKDGLFSSHILHDQILPVVQSSLFDTKSILSRSPLYTMMGSLLESLEQIETGSMDKTVIIFWTELADQIEEKMSESVLVTQQEQFMQRTTHLVKCLIYPQQAVKLKTEKVKFMGTVKENSDSQALGERTVLSNGAGLFVQRITLKAFKMAHEHWNPANLQLFAQLIELEPAEETIRKVIECCHGNVESNQSHSSYFVFEVCLPWLSNMQSSTQEGADPRQLLTVICTFLPLLEKESTVSLLQKLCESITSFCNFLHLLDKTMTRHSTMAAVQEWLHSPALGTKLVQVVETICAESVKTSSNMEDTELQYGWDILSLVLSSADENGGPVISKDIVQDILKTIHQALIKLGHSNQKNKADAAVMFVSKATRSFFLSSKDCILLQSAGDLLIALLTISLDSSYKVNCTDDTLQECENAWSSGLSCVIGLTGGFIQNQGILQKIVTLVQGKIAKTEDSDMFNLLMSNVDKILQILRNNLPGEGEEEDINPVLSTVIQKLYVTEELKLSRKLLEYIVLSSGFSFVNVPVQTYSESTGIAHILYHSLYNIKLLSTCKNIGVPSSDKKSQQVELTNDECSTYLDALCGLCVAEKWTELDKLVSKFPDLLKTKTDLETALSVVMENLTTESQNKLIQESIDRCIEKGTVWTLSLCKLLSMLSRDKEFTLDLAPLLDRCVELTENKVQLLQVCSRCLNNGDCVTLTQIMVARIISSPLDNFLDISGCIGALAVLNTLLTHLPDSELADTCNIELITSTLDLIMKLRDTEATSLLFESDVSESNQPRVFSNCEIIKYIKIVVETIPQHLNDMQWDFIMCSNVSFVQSVEESKGKLLENTPVQVFTSCCCQLLAEIADCIHFRQSIDPSKYPQNLSTEWKEFYSVSAYETILPLFITVTGNLKQTTITGTQSVILQSLAVAVSACPKEHILNHKLPPYFIAGQLSPLPDTLQTLLNHICPLLLYKDQSVQVGAFNLLKSVMSELPAFDKEDKETFSGSNTTEQSTRSPPEALMAVLKESTVAMDIMFTDIKVEECLEVQPNTEEYQFTVAYLLTWQLLLVFFRSAPAELRQEYAAHFREEGMVRQLMSYIFCLMLDNPPLTKDGESVFEKPYILSVRDEASSSCIEHIACSLYINTLKTMPAMVRQWWIEQDRKTSAYVDKFTTKHVSQLLCNAEIQSVPTMDSKLDTMSIRTRPTTREVIATYTLEEGQHRNCDMSTTKLSIRKYNSP</sequence>
<proteinExistence type="inferred from homology"/>
<accession>A0ABQ9FET7</accession>
<comment type="catalytic activity">
    <reaction evidence="1">
        <text>S-ubiquitinyl-[E2 ubiquitin-conjugating enzyme]-L-cysteine + [acceptor protein]-L-lysine = [E2 ubiquitin-conjugating enzyme]-L-cysteine + N(6)-ubiquitinyl-[acceptor protein]-L-lysine.</text>
        <dbReference type="EC" id="2.3.2.27"/>
    </reaction>
</comment>
<evidence type="ECO:0000313" key="7">
    <source>
        <dbReference type="Proteomes" id="UP001217089"/>
    </source>
</evidence>
<feature type="domain" description="E3 ubiquitin-protein ligase listerin HEAT-repeats region" evidence="5">
    <location>
        <begin position="1188"/>
        <end position="1325"/>
    </location>
</feature>
<feature type="compositionally biased region" description="Basic residues" evidence="2">
    <location>
        <begin position="1"/>
        <end position="11"/>
    </location>
</feature>
<keyword evidence="1" id="KW-0479">Metal-binding</keyword>
<dbReference type="EMBL" id="JARBDR010000337">
    <property type="protein sequence ID" value="KAJ8315834.1"/>
    <property type="molecule type" value="Genomic_DNA"/>
</dbReference>
<dbReference type="SUPFAM" id="SSF48371">
    <property type="entry name" value="ARM repeat"/>
    <property type="match status" value="1"/>
</dbReference>
<keyword evidence="1" id="KW-0863">Zinc-finger</keyword>
<keyword evidence="1" id="KW-0862">Zinc</keyword>
<comment type="similarity">
    <text evidence="1">Belongs to the LTN1 family.</text>
</comment>
<dbReference type="Proteomes" id="UP001217089">
    <property type="component" value="Unassembled WGS sequence"/>
</dbReference>
<evidence type="ECO:0000313" key="6">
    <source>
        <dbReference type="EMBL" id="KAJ8315834.1"/>
    </source>
</evidence>
<dbReference type="InterPro" id="IPR054477">
    <property type="entry name" value="LTN1_E3_ligase_6th"/>
</dbReference>
<dbReference type="InterPro" id="IPR054476">
    <property type="entry name" value="Ltn1_N"/>
</dbReference>
<evidence type="ECO:0000256" key="1">
    <source>
        <dbReference type="RuleBase" id="RU367090"/>
    </source>
</evidence>
<dbReference type="Pfam" id="PF22958">
    <property type="entry name" value="Ltn1_1st"/>
    <property type="match status" value="1"/>
</dbReference>
<comment type="function">
    <text evidence="1">E3 ubiquitin-protein ligase. Component of the ribosome quality control complex (RQC), a ribosome-associated complex that mediates ubiquitination and extraction of incompletely synthesized nascent chains for proteasomal degradation.</text>
</comment>
<comment type="pathway">
    <text evidence="1">Protein modification; protein ubiquitination.</text>
</comment>
<dbReference type="InterPro" id="IPR016024">
    <property type="entry name" value="ARM-type_fold"/>
</dbReference>
<protein>
    <recommendedName>
        <fullName evidence="1">E3 ubiquitin-protein ligase listerin</fullName>
        <ecNumber evidence="1">2.3.2.27</ecNumber>
    </recommendedName>
    <alternativeName>
        <fullName evidence="1">RING-type E3 ubiquitin transferase listerin</fullName>
    </alternativeName>
</protein>
<dbReference type="EC" id="2.3.2.27" evidence="1"/>
<feature type="region of interest" description="Disordered" evidence="2">
    <location>
        <begin position="1"/>
        <end position="29"/>
    </location>
</feature>